<comment type="caution">
    <text evidence="2">The sequence shown here is derived from an EMBL/GenBank/DDBJ whole genome shotgun (WGS) entry which is preliminary data.</text>
</comment>
<sequence length="142" mass="16484">MKTANTEQTKVRTVMTRDEVQEQVRQFRHEGYADDRIFVLTHDKTRTKRLAERTDAEEIGVAEQGLGTSIANMFRSTGDGLRAKMRSLGVAKEEAERLESAMDRDAIVVIAWGGREYEDDDFDREVYFYPYVFPMHNQPPYK</sequence>
<evidence type="ECO:0000313" key="2">
    <source>
        <dbReference type="EMBL" id="REK71264.1"/>
    </source>
</evidence>
<keyword evidence="3" id="KW-1185">Reference proteome</keyword>
<dbReference type="AlphaFoldDB" id="A0A371P5N1"/>
<evidence type="ECO:0000313" key="3">
    <source>
        <dbReference type="Proteomes" id="UP000261905"/>
    </source>
</evidence>
<feature type="domain" description="General stress protein 17M-like" evidence="1">
    <location>
        <begin position="10"/>
        <end position="104"/>
    </location>
</feature>
<reference evidence="2 3" key="1">
    <citation type="submission" date="2018-08" db="EMBL/GenBank/DDBJ databases">
        <title>Paenibacillus sp. M4BSY-1, whole genome shotgun sequence.</title>
        <authorList>
            <person name="Tuo L."/>
        </authorList>
    </citation>
    <scope>NUCLEOTIDE SEQUENCE [LARGE SCALE GENOMIC DNA]</scope>
    <source>
        <strain evidence="2 3">M4BSY-1</strain>
    </source>
</reference>
<protein>
    <submittedName>
        <fullName evidence="2">General stress protein</fullName>
    </submittedName>
</protein>
<name>A0A371P5N1_9BACL</name>
<dbReference type="EMBL" id="QUBQ01000006">
    <property type="protein sequence ID" value="REK71264.1"/>
    <property type="molecule type" value="Genomic_DNA"/>
</dbReference>
<gene>
    <name evidence="2" type="ORF">DX130_22755</name>
</gene>
<evidence type="ECO:0000259" key="1">
    <source>
        <dbReference type="Pfam" id="PF11181"/>
    </source>
</evidence>
<dbReference type="RefSeq" id="WP_116049300.1">
    <property type="nucleotide sequence ID" value="NZ_QUBQ01000006.1"/>
</dbReference>
<accession>A0A371P5N1</accession>
<dbReference type="Proteomes" id="UP000261905">
    <property type="component" value="Unassembled WGS sequence"/>
</dbReference>
<proteinExistence type="predicted"/>
<dbReference type="Pfam" id="PF11181">
    <property type="entry name" value="YflT"/>
    <property type="match status" value="1"/>
</dbReference>
<dbReference type="InterPro" id="IPR025889">
    <property type="entry name" value="GSP17M-like_dom"/>
</dbReference>
<dbReference type="OrthoDB" id="2353304at2"/>
<organism evidence="2 3">
    <name type="scientific">Paenibacillus paeoniae</name>
    <dbReference type="NCBI Taxonomy" id="2292705"/>
    <lineage>
        <taxon>Bacteria</taxon>
        <taxon>Bacillati</taxon>
        <taxon>Bacillota</taxon>
        <taxon>Bacilli</taxon>
        <taxon>Bacillales</taxon>
        <taxon>Paenibacillaceae</taxon>
        <taxon>Paenibacillus</taxon>
    </lineage>
</organism>